<organism evidence="2">
    <name type="scientific">Tanacetum cinerariifolium</name>
    <name type="common">Dalmatian daisy</name>
    <name type="synonym">Chrysanthemum cinerariifolium</name>
    <dbReference type="NCBI Taxonomy" id="118510"/>
    <lineage>
        <taxon>Eukaryota</taxon>
        <taxon>Viridiplantae</taxon>
        <taxon>Streptophyta</taxon>
        <taxon>Embryophyta</taxon>
        <taxon>Tracheophyta</taxon>
        <taxon>Spermatophyta</taxon>
        <taxon>Magnoliopsida</taxon>
        <taxon>eudicotyledons</taxon>
        <taxon>Gunneridae</taxon>
        <taxon>Pentapetalae</taxon>
        <taxon>asterids</taxon>
        <taxon>campanulids</taxon>
        <taxon>Asterales</taxon>
        <taxon>Asteraceae</taxon>
        <taxon>Asteroideae</taxon>
        <taxon>Anthemideae</taxon>
        <taxon>Anthemidinae</taxon>
        <taxon>Tanacetum</taxon>
    </lineage>
</organism>
<name>A0A699L368_TANCI</name>
<accession>A0A699L368</accession>
<feature type="compositionally biased region" description="Basic and acidic residues" evidence="1">
    <location>
        <begin position="95"/>
        <end position="110"/>
    </location>
</feature>
<comment type="caution">
    <text evidence="2">The sequence shown here is derived from an EMBL/GenBank/DDBJ whole genome shotgun (WGS) entry which is preliminary data.</text>
</comment>
<gene>
    <name evidence="2" type="ORF">Tci_696068</name>
</gene>
<sequence length="110" mass="11997">HQQSFGVQIRDTPGVYVSKKKAPTKVAKCKGIELISDDALLKEAHLKKDLKRSKRETTIHQESTVSEGADSESKVPNEPKGKSIDTSKGTGVKPRVLDVSKGDSSKIQRV</sequence>
<protein>
    <submittedName>
        <fullName evidence="2">Uncharacterized protein</fullName>
    </submittedName>
</protein>
<feature type="non-terminal residue" evidence="2">
    <location>
        <position position="1"/>
    </location>
</feature>
<evidence type="ECO:0000313" key="2">
    <source>
        <dbReference type="EMBL" id="GFB24097.1"/>
    </source>
</evidence>
<dbReference type="AlphaFoldDB" id="A0A699L368"/>
<dbReference type="EMBL" id="BKCJ010583178">
    <property type="protein sequence ID" value="GFB24097.1"/>
    <property type="molecule type" value="Genomic_DNA"/>
</dbReference>
<feature type="region of interest" description="Disordered" evidence="1">
    <location>
        <begin position="50"/>
        <end position="110"/>
    </location>
</feature>
<feature type="compositionally biased region" description="Basic and acidic residues" evidence="1">
    <location>
        <begin position="71"/>
        <end position="85"/>
    </location>
</feature>
<reference evidence="2" key="1">
    <citation type="journal article" date="2019" name="Sci. Rep.">
        <title>Draft genome of Tanacetum cinerariifolium, the natural source of mosquito coil.</title>
        <authorList>
            <person name="Yamashiro T."/>
            <person name="Shiraishi A."/>
            <person name="Satake H."/>
            <person name="Nakayama K."/>
        </authorList>
    </citation>
    <scope>NUCLEOTIDE SEQUENCE</scope>
</reference>
<evidence type="ECO:0000256" key="1">
    <source>
        <dbReference type="SAM" id="MobiDB-lite"/>
    </source>
</evidence>
<proteinExistence type="predicted"/>